<comment type="caution">
    <text evidence="1">The sequence shown here is derived from an EMBL/GenBank/DDBJ whole genome shotgun (WGS) entry which is preliminary data.</text>
</comment>
<sequence length="557" mass="60618">MSKKITPDQLLEDRLSGLLEKFSYDPLTDAQRRAVLAMSPGELGLTGTLAAFKGDTQLLACVRDQLSAVPVALEFAGAGIRGTLATGESFTLGLNEGTEWWTCTALATEELMRLIREFSGGESLLTSSPWALMLQNAYSHQRDDAGDIGQVDTPLPILVGGRVLQSGLLTAFEQRAVCGSDPAWFDDILCWASLDQIEQHSTDLLPLDGVFHVVGEGKDGGDEVVGVRGGLCNGAVEVEHVSTIREIKVGYMGLGRAADIIDYELVMDFFGHNLRSLVLSGDGLKLCRTKVSFLAGFTRDQDSSVAHLQERFKEYFPIRLLSARANQALGIELGTDDISPDGNDNLTGIMELQSFSPKDFMRMIIQDTDSRTPIKEMLPPQLIEQIFFEGYQETRVQAHTMAELSELFGIAPSNPRLYVSLAMKETGELHQTTKLPAGSDLDLGPVGFGDVECEAKRYAGLLERLEGAVTYGGIPSTSSPREILQSYSSQDGLSPSQRWALIQMGRSAGIAAFDELKDVDGYWDMVLDIFGIDAVAPNIGEVDDRVATRAMTMSLDL</sequence>
<organism evidence="1 2">
    <name type="scientific">Pseudomonas nitroreducens</name>
    <dbReference type="NCBI Taxonomy" id="46680"/>
    <lineage>
        <taxon>Bacteria</taxon>
        <taxon>Pseudomonadati</taxon>
        <taxon>Pseudomonadota</taxon>
        <taxon>Gammaproteobacteria</taxon>
        <taxon>Pseudomonadales</taxon>
        <taxon>Pseudomonadaceae</taxon>
        <taxon>Pseudomonas</taxon>
    </lineage>
</organism>
<gene>
    <name evidence="1" type="ORF">HNP46_006342</name>
</gene>
<proteinExistence type="predicted"/>
<accession>A0A7W7KRT9</accession>
<reference evidence="1 2" key="1">
    <citation type="submission" date="2020-08" db="EMBL/GenBank/DDBJ databases">
        <title>Functional genomics of gut bacteria from endangered species of beetles.</title>
        <authorList>
            <person name="Carlos-Shanley C."/>
        </authorList>
    </citation>
    <scope>NUCLEOTIDE SEQUENCE [LARGE SCALE GENOMIC DNA]</scope>
    <source>
        <strain evidence="1 2">S00179</strain>
    </source>
</reference>
<dbReference type="Proteomes" id="UP000566995">
    <property type="component" value="Unassembled WGS sequence"/>
</dbReference>
<evidence type="ECO:0000313" key="1">
    <source>
        <dbReference type="EMBL" id="MBB4867429.1"/>
    </source>
</evidence>
<name>A0A7W7KRT9_PSENT</name>
<dbReference type="AlphaFoldDB" id="A0A7W7KRT9"/>
<dbReference type="EMBL" id="JACHLI010000040">
    <property type="protein sequence ID" value="MBB4867429.1"/>
    <property type="molecule type" value="Genomic_DNA"/>
</dbReference>
<evidence type="ECO:0000313" key="2">
    <source>
        <dbReference type="Proteomes" id="UP000566995"/>
    </source>
</evidence>
<protein>
    <submittedName>
        <fullName evidence="1">Uncharacterized protein</fullName>
    </submittedName>
</protein>
<dbReference type="RefSeq" id="WP_184596924.1">
    <property type="nucleotide sequence ID" value="NZ_JACHLI010000040.1"/>
</dbReference>